<evidence type="ECO:0000256" key="1">
    <source>
        <dbReference type="SAM" id="Coils"/>
    </source>
</evidence>
<feature type="region of interest" description="Disordered" evidence="2">
    <location>
        <begin position="135"/>
        <end position="234"/>
    </location>
</feature>
<feature type="compositionally biased region" description="Polar residues" evidence="2">
    <location>
        <begin position="21"/>
        <end position="31"/>
    </location>
</feature>
<name>A0ABR3AIW3_PHYBL</name>
<dbReference type="Proteomes" id="UP001448207">
    <property type="component" value="Unassembled WGS sequence"/>
</dbReference>
<dbReference type="EMBL" id="JBCLYO010000038">
    <property type="protein sequence ID" value="KAL0075027.1"/>
    <property type="molecule type" value="Genomic_DNA"/>
</dbReference>
<feature type="compositionally biased region" description="Basic and acidic residues" evidence="2">
    <location>
        <begin position="138"/>
        <end position="156"/>
    </location>
</feature>
<feature type="compositionally biased region" description="Acidic residues" evidence="2">
    <location>
        <begin position="157"/>
        <end position="174"/>
    </location>
</feature>
<protein>
    <recommendedName>
        <fullName evidence="5">GDP/GTP exchange factor Sec2 N-terminal domain-containing protein</fullName>
    </recommendedName>
</protein>
<reference evidence="3 4" key="1">
    <citation type="submission" date="2024-04" db="EMBL/GenBank/DDBJ databases">
        <title>Symmetric and asymmetric DNA N6-adenine methylation regulates different biological responses in Mucorales.</title>
        <authorList>
            <consortium name="Lawrence Berkeley National Laboratory"/>
            <person name="Lax C."/>
            <person name="Mondo S.J."/>
            <person name="Osorio-Concepcion M."/>
            <person name="Muszewska A."/>
            <person name="Corrochano-Luque M."/>
            <person name="Gutierrez G."/>
            <person name="Riley R."/>
            <person name="Lipzen A."/>
            <person name="Guo J."/>
            <person name="Hundley H."/>
            <person name="Amirebrahimi M."/>
            <person name="Ng V."/>
            <person name="Lorenzo-Gutierrez D."/>
            <person name="Binder U."/>
            <person name="Yang J."/>
            <person name="Song Y."/>
            <person name="Canovas D."/>
            <person name="Navarro E."/>
            <person name="Freitag M."/>
            <person name="Gabaldon T."/>
            <person name="Grigoriev I.V."/>
            <person name="Corrochano L.M."/>
            <person name="Nicolas F.E."/>
            <person name="Garre V."/>
        </authorList>
    </citation>
    <scope>NUCLEOTIDE SEQUENCE [LARGE SCALE GENOMIC DNA]</scope>
    <source>
        <strain evidence="3 4">L51</strain>
    </source>
</reference>
<feature type="region of interest" description="Disordered" evidence="2">
    <location>
        <begin position="405"/>
        <end position="426"/>
    </location>
</feature>
<keyword evidence="1" id="KW-0175">Coiled coil</keyword>
<sequence length="426" mass="47976">MALTTGKSKGKPNCEPLSLSPRGSKTDSVQLSGRGDITCLVKVLPAKKKENTIMSTRQYPWNINASKSCLTRSVSRPLLSQSPSLSALSLGTSYTSTLISASTSTPSKNEAESRQSIPISGEDIAAHQTFEKIGTMSKVEKSQSLKQHEYEYKYEAQDEDDGNEDDNEDEDEDYVLVHEISFTHQPPVAQDKHPQTPEEEEEDLYQVDSCGDNSTKISLENRENATRSSPFPLLPPITSFRDKGMQESSDVSHANTLKNEPEISIPPHPDIEELFEKEKRTVLVLQKQKEAISKDLSYFSQIVDELTAQNTFLEKKLESEISKSRCKDEDLSFLLDKIRAVNNKARDMENISKKAKAELEIAQKKASADQEKLLIELQERNSTIELLKTCLNDALKQVEMLTTKESTKYHKREPSRKYSPDYTSLF</sequence>
<evidence type="ECO:0000313" key="3">
    <source>
        <dbReference type="EMBL" id="KAL0075027.1"/>
    </source>
</evidence>
<feature type="region of interest" description="Disordered" evidence="2">
    <location>
        <begin position="100"/>
        <end position="122"/>
    </location>
</feature>
<evidence type="ECO:0000313" key="4">
    <source>
        <dbReference type="Proteomes" id="UP001448207"/>
    </source>
</evidence>
<comment type="caution">
    <text evidence="3">The sequence shown here is derived from an EMBL/GenBank/DDBJ whole genome shotgun (WGS) entry which is preliminary data.</text>
</comment>
<feature type="region of interest" description="Disordered" evidence="2">
    <location>
        <begin position="1"/>
        <end position="31"/>
    </location>
</feature>
<feature type="compositionally biased region" description="Polar residues" evidence="2">
    <location>
        <begin position="100"/>
        <end position="118"/>
    </location>
</feature>
<accession>A0ABR3AIW3</accession>
<proteinExistence type="predicted"/>
<gene>
    <name evidence="3" type="ORF">J3Q64DRAFT_1704207</name>
</gene>
<keyword evidence="4" id="KW-1185">Reference proteome</keyword>
<feature type="coiled-coil region" evidence="1">
    <location>
        <begin position="303"/>
        <end position="372"/>
    </location>
</feature>
<organism evidence="3 4">
    <name type="scientific">Phycomyces blakesleeanus</name>
    <dbReference type="NCBI Taxonomy" id="4837"/>
    <lineage>
        <taxon>Eukaryota</taxon>
        <taxon>Fungi</taxon>
        <taxon>Fungi incertae sedis</taxon>
        <taxon>Mucoromycota</taxon>
        <taxon>Mucoromycotina</taxon>
        <taxon>Mucoromycetes</taxon>
        <taxon>Mucorales</taxon>
        <taxon>Phycomycetaceae</taxon>
        <taxon>Phycomyces</taxon>
    </lineage>
</organism>
<evidence type="ECO:0000256" key="2">
    <source>
        <dbReference type="SAM" id="MobiDB-lite"/>
    </source>
</evidence>
<evidence type="ECO:0008006" key="5">
    <source>
        <dbReference type="Google" id="ProtNLM"/>
    </source>
</evidence>